<dbReference type="InterPro" id="IPR027417">
    <property type="entry name" value="P-loop_NTPase"/>
</dbReference>
<dbReference type="InterPro" id="IPR031662">
    <property type="entry name" value="GTP-binding_2"/>
</dbReference>
<dbReference type="Gene3D" id="6.10.140.1070">
    <property type="match status" value="1"/>
</dbReference>
<dbReference type="AlphaFoldDB" id="B1YCX3"/>
<dbReference type="InterPro" id="IPR045001">
    <property type="entry name" value="DRG"/>
</dbReference>
<gene>
    <name evidence="4" type="ordered locus">Tneu_0697</name>
</gene>
<dbReference type="HOGENOM" id="CLU_044997_0_1_2"/>
<dbReference type="GO" id="GO:0003924">
    <property type="term" value="F:GTPase activity"/>
    <property type="evidence" value="ECO:0007669"/>
    <property type="project" value="InterPro"/>
</dbReference>
<dbReference type="KEGG" id="tne:Tneu_0697"/>
<dbReference type="EMBL" id="CP001014">
    <property type="protein sequence ID" value="ACB39636.1"/>
    <property type="molecule type" value="Genomic_DNA"/>
</dbReference>
<sequence>MPANLPAEAKAAWLKVMEAKTPEEKIRAMEEFLSYVPKHKGTEKLIKHIRRRMAELKREVQERREKARSIRSGGARIYVAKEGDLQVAVVGPPSSGKTALLTCLTNTPMRPDDLPFSTVEPVPSMFIEDGVYVQLVKTPSIVLDQQSDLNTIALATVRNADAVLLTVGANASLEAVEKIFRFFEDEGVYLYPPKNYVRIERRGLGGVQIIGSGQIIGGTSNDVKRLLNEYGIYHAVVYIQGSVTLDDVEEALYLERQYKPTIAVVTMSDLYPAEELAGYFAKRGIVYHITDLRRCVIDRRRLLEDILKATGRIRVFTKPVHSKTYVEKPIIVKAGATVGEVAALIHSSLLQTFKYAVVWKRESFPQRPKRVGRDYALSDNDVVEIHA</sequence>
<dbReference type="Gene3D" id="3.40.50.300">
    <property type="entry name" value="P-loop containing nucleotide triphosphate hydrolases"/>
    <property type="match status" value="1"/>
</dbReference>
<protein>
    <submittedName>
        <fullName evidence="4">TGS domain protein</fullName>
    </submittedName>
</protein>
<dbReference type="InterPro" id="IPR004095">
    <property type="entry name" value="TGS"/>
</dbReference>
<feature type="domain" description="TGS" evidence="3">
    <location>
        <begin position="311"/>
        <end position="387"/>
    </location>
</feature>
<keyword evidence="5" id="KW-1185">Reference proteome</keyword>
<dbReference type="InterPro" id="IPR012676">
    <property type="entry name" value="TGS-like"/>
</dbReference>
<feature type="coiled-coil region" evidence="2">
    <location>
        <begin position="39"/>
        <end position="66"/>
    </location>
</feature>
<dbReference type="GO" id="GO:0005525">
    <property type="term" value="F:GTP binding"/>
    <property type="evidence" value="ECO:0007669"/>
    <property type="project" value="UniProtKB-KW"/>
</dbReference>
<dbReference type="Pfam" id="PF16897">
    <property type="entry name" value="MMR_HSR1_Xtn"/>
    <property type="match status" value="1"/>
</dbReference>
<dbReference type="FunFam" id="3.10.20.30:FF:000095">
    <property type="match status" value="1"/>
</dbReference>
<proteinExistence type="predicted"/>
<dbReference type="OrthoDB" id="372125at2157"/>
<dbReference type="RefSeq" id="WP_012350056.1">
    <property type="nucleotide sequence ID" value="NC_010525.1"/>
</dbReference>
<dbReference type="SUPFAM" id="SSF52540">
    <property type="entry name" value="P-loop containing nucleoside triphosphate hydrolases"/>
    <property type="match status" value="1"/>
</dbReference>
<organism evidence="4 5">
    <name type="scientific">Pyrobaculum neutrophilum (strain DSM 2338 / JCM 9278 / NBRC 100436 / V24Sta)</name>
    <name type="common">Thermoproteus neutrophilus</name>
    <dbReference type="NCBI Taxonomy" id="444157"/>
    <lineage>
        <taxon>Archaea</taxon>
        <taxon>Thermoproteota</taxon>
        <taxon>Thermoprotei</taxon>
        <taxon>Thermoproteales</taxon>
        <taxon>Thermoproteaceae</taxon>
        <taxon>Pyrobaculum</taxon>
    </lineage>
</organism>
<dbReference type="PANTHER" id="PTHR43127">
    <property type="entry name" value="DEVELOPMENTALLY-REGULATED GTP-BINDING PROTEIN 2"/>
    <property type="match status" value="1"/>
</dbReference>
<dbReference type="PROSITE" id="PS51880">
    <property type="entry name" value="TGS"/>
    <property type="match status" value="1"/>
</dbReference>
<reference evidence="4" key="1">
    <citation type="submission" date="2008-03" db="EMBL/GenBank/DDBJ databases">
        <title>Complete sequence of Thermoproteus neutrophilus V24Sta.</title>
        <authorList>
            <consortium name="US DOE Joint Genome Institute"/>
            <person name="Copeland A."/>
            <person name="Lucas S."/>
            <person name="Lapidus A."/>
            <person name="Glavina del Rio T."/>
            <person name="Dalin E."/>
            <person name="Tice H."/>
            <person name="Bruce D."/>
            <person name="Goodwin L."/>
            <person name="Pitluck S."/>
            <person name="Sims D."/>
            <person name="Brettin T."/>
            <person name="Detter J.C."/>
            <person name="Han C."/>
            <person name="Kuske C.R."/>
            <person name="Schmutz J."/>
            <person name="Larimer F."/>
            <person name="Land M."/>
            <person name="Hauser L."/>
            <person name="Kyrpides N."/>
            <person name="Mikhailova N."/>
            <person name="Biddle J.F."/>
            <person name="Zhang Z."/>
            <person name="Fitz-Gibbon S.T."/>
            <person name="Lowe T.M."/>
            <person name="Saltikov C."/>
            <person name="House C.H."/>
            <person name="Richardson P."/>
        </authorList>
    </citation>
    <scope>NUCLEOTIDE SEQUENCE [LARGE SCALE GENOMIC DNA]</scope>
    <source>
        <strain evidence="4">V24Sta</strain>
    </source>
</reference>
<dbReference type="Pfam" id="PF01926">
    <property type="entry name" value="MMR_HSR1"/>
    <property type="match status" value="1"/>
</dbReference>
<dbReference type="Gene3D" id="3.10.20.30">
    <property type="match status" value="1"/>
</dbReference>
<dbReference type="PRINTS" id="PR00326">
    <property type="entry name" value="GTP1OBG"/>
</dbReference>
<evidence type="ECO:0000256" key="1">
    <source>
        <dbReference type="ARBA" id="ARBA00023134"/>
    </source>
</evidence>
<evidence type="ECO:0000259" key="3">
    <source>
        <dbReference type="PROSITE" id="PS51880"/>
    </source>
</evidence>
<evidence type="ECO:0000313" key="5">
    <source>
        <dbReference type="Proteomes" id="UP000001694"/>
    </source>
</evidence>
<dbReference type="STRING" id="444157.Tneu_0697"/>
<evidence type="ECO:0000313" key="4">
    <source>
        <dbReference type="EMBL" id="ACB39636.1"/>
    </source>
</evidence>
<dbReference type="SUPFAM" id="SSF81271">
    <property type="entry name" value="TGS-like"/>
    <property type="match status" value="1"/>
</dbReference>
<dbReference type="Pfam" id="PF02824">
    <property type="entry name" value="TGS"/>
    <property type="match status" value="1"/>
</dbReference>
<name>B1YCX3_PYRNV</name>
<evidence type="ECO:0000256" key="2">
    <source>
        <dbReference type="SAM" id="Coils"/>
    </source>
</evidence>
<accession>B1YCX3</accession>
<dbReference type="eggNOG" id="arCOG00358">
    <property type="taxonomic scope" value="Archaea"/>
</dbReference>
<keyword evidence="1" id="KW-0342">GTP-binding</keyword>
<keyword evidence="1" id="KW-0547">Nucleotide-binding</keyword>
<dbReference type="InterPro" id="IPR012675">
    <property type="entry name" value="Beta-grasp_dom_sf"/>
</dbReference>
<dbReference type="Proteomes" id="UP000001694">
    <property type="component" value="Chromosome"/>
</dbReference>
<keyword evidence="2" id="KW-0175">Coiled coil</keyword>
<dbReference type="InterPro" id="IPR006073">
    <property type="entry name" value="GTP-bd"/>
</dbReference>
<dbReference type="GeneID" id="6165392"/>